<dbReference type="EMBL" id="BGZK01001006">
    <property type="protein sequence ID" value="GBP68288.1"/>
    <property type="molecule type" value="Genomic_DNA"/>
</dbReference>
<proteinExistence type="predicted"/>
<dbReference type="Proteomes" id="UP000299102">
    <property type="component" value="Unassembled WGS sequence"/>
</dbReference>
<sequence length="223" mass="24799">MRAERIDPTWARAEQRAKTSNKMKRFISFCLTVCEPRADWLTVGQARSFPMKQPTGREGEPTPFCVPKLVIYFRTYPRLTGRSSRNWRVGNRLFTTLIPIRGSQGFVFAPMHVSKNFGANATKSGASPWPCSGFARHSECVELIDNSQWNKSNHHQMKAGAAPSSGWVMDNDHAMITAAHGLSQLQSSHQCAVCLTGGSMISNGEGSRARRWCGSSVLTHWAK</sequence>
<protein>
    <submittedName>
        <fullName evidence="1">Uncharacterized protein</fullName>
    </submittedName>
</protein>
<reference evidence="1 2" key="1">
    <citation type="journal article" date="2019" name="Commun. Biol.">
        <title>The bagworm genome reveals a unique fibroin gene that provides high tensile strength.</title>
        <authorList>
            <person name="Kono N."/>
            <person name="Nakamura H."/>
            <person name="Ohtoshi R."/>
            <person name="Tomita M."/>
            <person name="Numata K."/>
            <person name="Arakawa K."/>
        </authorList>
    </citation>
    <scope>NUCLEOTIDE SEQUENCE [LARGE SCALE GENOMIC DNA]</scope>
</reference>
<keyword evidence="2" id="KW-1185">Reference proteome</keyword>
<name>A0A4C1XXH2_EUMVA</name>
<organism evidence="1 2">
    <name type="scientific">Eumeta variegata</name>
    <name type="common">Bagworm moth</name>
    <name type="synonym">Eumeta japonica</name>
    <dbReference type="NCBI Taxonomy" id="151549"/>
    <lineage>
        <taxon>Eukaryota</taxon>
        <taxon>Metazoa</taxon>
        <taxon>Ecdysozoa</taxon>
        <taxon>Arthropoda</taxon>
        <taxon>Hexapoda</taxon>
        <taxon>Insecta</taxon>
        <taxon>Pterygota</taxon>
        <taxon>Neoptera</taxon>
        <taxon>Endopterygota</taxon>
        <taxon>Lepidoptera</taxon>
        <taxon>Glossata</taxon>
        <taxon>Ditrysia</taxon>
        <taxon>Tineoidea</taxon>
        <taxon>Psychidae</taxon>
        <taxon>Oiketicinae</taxon>
        <taxon>Eumeta</taxon>
    </lineage>
</organism>
<evidence type="ECO:0000313" key="1">
    <source>
        <dbReference type="EMBL" id="GBP68288.1"/>
    </source>
</evidence>
<comment type="caution">
    <text evidence="1">The sequence shown here is derived from an EMBL/GenBank/DDBJ whole genome shotgun (WGS) entry which is preliminary data.</text>
</comment>
<gene>
    <name evidence="1" type="ORF">EVAR_57614_1</name>
</gene>
<accession>A0A4C1XXH2</accession>
<dbReference type="AlphaFoldDB" id="A0A4C1XXH2"/>
<evidence type="ECO:0000313" key="2">
    <source>
        <dbReference type="Proteomes" id="UP000299102"/>
    </source>
</evidence>